<dbReference type="PANTHER" id="PTHR33112">
    <property type="entry name" value="DOMAIN PROTEIN, PUTATIVE-RELATED"/>
    <property type="match status" value="1"/>
</dbReference>
<organism evidence="2 3">
    <name type="scientific">Penicillium frequentans</name>
    <dbReference type="NCBI Taxonomy" id="3151616"/>
    <lineage>
        <taxon>Eukaryota</taxon>
        <taxon>Fungi</taxon>
        <taxon>Dikarya</taxon>
        <taxon>Ascomycota</taxon>
        <taxon>Pezizomycotina</taxon>
        <taxon>Eurotiomycetes</taxon>
        <taxon>Eurotiomycetidae</taxon>
        <taxon>Eurotiales</taxon>
        <taxon>Aspergillaceae</taxon>
        <taxon>Penicillium</taxon>
    </lineage>
</organism>
<dbReference type="InterPro" id="IPR010730">
    <property type="entry name" value="HET"/>
</dbReference>
<name>A0AAD6D379_9EURO</name>
<dbReference type="Pfam" id="PF06985">
    <property type="entry name" value="HET"/>
    <property type="match status" value="1"/>
</dbReference>
<dbReference type="Proteomes" id="UP001220324">
    <property type="component" value="Unassembled WGS sequence"/>
</dbReference>
<reference evidence="2 3" key="1">
    <citation type="journal article" date="2023" name="IMA Fungus">
        <title>Comparative genomic study of the Penicillium genus elucidates a diverse pangenome and 15 lateral gene transfer events.</title>
        <authorList>
            <person name="Petersen C."/>
            <person name="Sorensen T."/>
            <person name="Nielsen M.R."/>
            <person name="Sondergaard T.E."/>
            <person name="Sorensen J.L."/>
            <person name="Fitzpatrick D.A."/>
            <person name="Frisvad J.C."/>
            <person name="Nielsen K.L."/>
        </authorList>
    </citation>
    <scope>NUCLEOTIDE SEQUENCE [LARGE SCALE GENOMIC DNA]</scope>
    <source>
        <strain evidence="2 3">IBT 35679</strain>
    </source>
</reference>
<dbReference type="PANTHER" id="PTHR33112:SF12">
    <property type="entry name" value="HETEROKARYON INCOMPATIBILITY DOMAIN-CONTAINING PROTEIN"/>
    <property type="match status" value="1"/>
</dbReference>
<feature type="domain" description="Heterokaryon incompatibility" evidence="1">
    <location>
        <begin position="351"/>
        <end position="507"/>
    </location>
</feature>
<dbReference type="EMBL" id="JAQIZZ010000003">
    <property type="protein sequence ID" value="KAJ5546938.1"/>
    <property type="molecule type" value="Genomic_DNA"/>
</dbReference>
<comment type="caution">
    <text evidence="2">The sequence shown here is derived from an EMBL/GenBank/DDBJ whole genome shotgun (WGS) entry which is preliminary data.</text>
</comment>
<evidence type="ECO:0000313" key="3">
    <source>
        <dbReference type="Proteomes" id="UP001220324"/>
    </source>
</evidence>
<dbReference type="AlphaFoldDB" id="A0AAD6D379"/>
<evidence type="ECO:0000313" key="2">
    <source>
        <dbReference type="EMBL" id="KAJ5546938.1"/>
    </source>
</evidence>
<keyword evidence="3" id="KW-1185">Reference proteome</keyword>
<proteinExistence type="predicted"/>
<accession>A0AAD6D379</accession>
<protein>
    <submittedName>
        <fullName evidence="2">HET-domain-containing protein</fullName>
    </submittedName>
</protein>
<sequence length="906" mass="103608">MPWMPPALRQANESVRNTFRNMISKIEPPTAFIETKDDCDDLFRKSLGREDLCSKCRSLPVEMCDGNSLEETDGNEVHWATPLSRIIFHADWCRMCRLLLSMLVRPEFDPLKHPEVAPYLQHEIQGMSMRQWVQQGWKFTDKNWPFGRSEYRHDGATNMLGPARDVLWDIMRRPEMLQLLSQAVKIAAAGSIQPIKNTKRRDLHKSTYGDGLKEGREAATKYPLSCALQISIMTRKHPEFPGLVFASLVGFGNRPGGDPQLLSRFNLRVTHPASDQSFNTVVGLSYGKILDKNWIDTSTMRQWLGHCETYHGDRCKKHDWGIIMQRPRFLRLIDVHNLRLVEVHNPGNHRFLALSYVWGQVNAVRLKYDNKEEMMQFQGLGKFLDSLPRTIVDAMELVRAIGESYLWVDTLCILQENTSEAQEQIATMDRVYGSAVLTIVAAQGVDANGGLRGVPRKWYPSESSSLPREITQESAEIKDGTHIIAPFPCTQDLTKTIWNSRAWTFQEKLMSKRLLIFSGDEVVWHCRQMVCREDMHTGDCGYNTDSLDWLSLKPQYFGVDIDRHWVDGSLKIDRHGRTRVVRSGTFAEYAKAVEGYTLRQTTYKSDAIRAMEGLLHIFQLSFKSEFISGLPKSLLDVALLWRATRQLKRREGFPSWSWAGWEGQVTYNKPMAVERDDAGNVKFAEKKEFGEEGIQPLLRWQVYDEFHGELKRVSDHGWGIPLKGGVPLEWEATPYYAGHQSDRQIFDRPILVSDLEPRQLSSLSSSKIPHLVFLTSCVDTFQLGDYVLQNSDLEGLNPTSPPDSSELRPLRLSITDSELQWIGTVLLDSNGPEWIYRGQHEFILLSEAQYFGLDQEKYDVGEFPLYSIMLVKRDNLTGVSTRLGLGRVNKIAWMMANPVLKTVVLG</sequence>
<evidence type="ECO:0000259" key="1">
    <source>
        <dbReference type="Pfam" id="PF06985"/>
    </source>
</evidence>
<gene>
    <name evidence="2" type="ORF">N7494_004523</name>
</gene>